<comment type="caution">
    <text evidence="1">The sequence shown here is derived from an EMBL/GenBank/DDBJ whole genome shotgun (WGS) entry which is preliminary data.</text>
</comment>
<dbReference type="EMBL" id="CAJVCH010544218">
    <property type="protein sequence ID" value="CAG7827626.1"/>
    <property type="molecule type" value="Genomic_DNA"/>
</dbReference>
<reference evidence="1" key="1">
    <citation type="submission" date="2021-06" db="EMBL/GenBank/DDBJ databases">
        <authorList>
            <person name="Hodson N. C."/>
            <person name="Mongue J. A."/>
            <person name="Jaron S. K."/>
        </authorList>
    </citation>
    <scope>NUCLEOTIDE SEQUENCE</scope>
</reference>
<keyword evidence="2" id="KW-1185">Reference proteome</keyword>
<proteinExistence type="predicted"/>
<accession>A0A8J2L4C3</accession>
<protein>
    <submittedName>
        <fullName evidence="1">Uncharacterized protein</fullName>
    </submittedName>
</protein>
<dbReference type="AlphaFoldDB" id="A0A8J2L4C3"/>
<name>A0A8J2L4C3_9HEXA</name>
<evidence type="ECO:0000313" key="1">
    <source>
        <dbReference type="EMBL" id="CAG7827626.1"/>
    </source>
</evidence>
<organism evidence="1 2">
    <name type="scientific">Allacma fusca</name>
    <dbReference type="NCBI Taxonomy" id="39272"/>
    <lineage>
        <taxon>Eukaryota</taxon>
        <taxon>Metazoa</taxon>
        <taxon>Ecdysozoa</taxon>
        <taxon>Arthropoda</taxon>
        <taxon>Hexapoda</taxon>
        <taxon>Collembola</taxon>
        <taxon>Symphypleona</taxon>
        <taxon>Sminthuridae</taxon>
        <taxon>Allacma</taxon>
    </lineage>
</organism>
<sequence>PLFQKMTFPRLNSEVNPDIITSRKPNFNSQELLPPMTARSLEFTSIDADGKISVRILQNDDFGAPQILLRFEARAQLTQEAQHELFLKPVHFPIEFCLFESENSTFNAPRLLTSEFRIPGGSIFSLKNPNDCPASIRCAWFT</sequence>
<gene>
    <name evidence="1" type="ORF">AFUS01_LOCUS37602</name>
</gene>
<feature type="non-terminal residue" evidence="1">
    <location>
        <position position="1"/>
    </location>
</feature>
<evidence type="ECO:0000313" key="2">
    <source>
        <dbReference type="Proteomes" id="UP000708208"/>
    </source>
</evidence>
<dbReference type="Proteomes" id="UP000708208">
    <property type="component" value="Unassembled WGS sequence"/>
</dbReference>